<evidence type="ECO:0000256" key="3">
    <source>
        <dbReference type="ARBA" id="ARBA00023125"/>
    </source>
</evidence>
<dbReference type="SUPFAM" id="SSF101936">
    <property type="entry name" value="DNA-binding pseudobarrel domain"/>
    <property type="match status" value="1"/>
</dbReference>
<evidence type="ECO:0000256" key="4">
    <source>
        <dbReference type="ARBA" id="ARBA00023163"/>
    </source>
</evidence>
<comment type="caution">
    <text evidence="7">The sequence shown here is derived from an EMBL/GenBank/DDBJ whole genome shotgun (WGS) entry which is preliminary data.</text>
</comment>
<dbReference type="Proteomes" id="UP000823388">
    <property type="component" value="Chromosome 7K"/>
</dbReference>
<evidence type="ECO:0000259" key="6">
    <source>
        <dbReference type="PROSITE" id="PS50863"/>
    </source>
</evidence>
<keyword evidence="2" id="KW-0805">Transcription regulation</keyword>
<evidence type="ECO:0000256" key="5">
    <source>
        <dbReference type="ARBA" id="ARBA00023242"/>
    </source>
</evidence>
<dbReference type="AlphaFoldDB" id="A0A8T0QKE4"/>
<evidence type="ECO:0000256" key="1">
    <source>
        <dbReference type="ARBA" id="ARBA00004123"/>
    </source>
</evidence>
<name>A0A8T0QKE4_PANVG</name>
<dbReference type="InterPro" id="IPR015300">
    <property type="entry name" value="DNA-bd_pseudobarrel_sf"/>
</dbReference>
<evidence type="ECO:0000313" key="8">
    <source>
        <dbReference type="Proteomes" id="UP000823388"/>
    </source>
</evidence>
<protein>
    <recommendedName>
        <fullName evidence="6">TF-B3 domain-containing protein</fullName>
    </recommendedName>
</protein>
<keyword evidence="5" id="KW-0539">Nucleus</keyword>
<keyword evidence="8" id="KW-1185">Reference proteome</keyword>
<feature type="domain" description="TF-B3" evidence="6">
    <location>
        <begin position="55"/>
        <end position="136"/>
    </location>
</feature>
<dbReference type="CDD" id="cd10017">
    <property type="entry name" value="B3_DNA"/>
    <property type="match status" value="1"/>
</dbReference>
<dbReference type="InterPro" id="IPR003340">
    <property type="entry name" value="B3_DNA-bd"/>
</dbReference>
<evidence type="ECO:0000256" key="2">
    <source>
        <dbReference type="ARBA" id="ARBA00023015"/>
    </source>
</evidence>
<evidence type="ECO:0000313" key="7">
    <source>
        <dbReference type="EMBL" id="KAG2571296.1"/>
    </source>
</evidence>
<dbReference type="Gene3D" id="2.40.330.10">
    <property type="entry name" value="DNA-binding pseudobarrel domain"/>
    <property type="match status" value="1"/>
</dbReference>
<dbReference type="GO" id="GO:0005634">
    <property type="term" value="C:nucleus"/>
    <property type="evidence" value="ECO:0007669"/>
    <property type="project" value="UniProtKB-SubCell"/>
</dbReference>
<sequence>MKRKREDDRSISEEQKRPKGFMTSWCKASSKTGCIFEIGPPAWIKKEINMWAIQNRLYLPPVFCKAIGIQEPCTITLKTSMSSTTSWQARVIPYNNSSHHVCGLKRFCQDNGIKVGDVCTFKIVDTTLWHVIIEPR</sequence>
<dbReference type="Pfam" id="PF02362">
    <property type="entry name" value="B3"/>
    <property type="match status" value="1"/>
</dbReference>
<gene>
    <name evidence="7" type="ORF">PVAP13_7KG180830</name>
</gene>
<dbReference type="GO" id="GO:0003677">
    <property type="term" value="F:DNA binding"/>
    <property type="evidence" value="ECO:0007669"/>
    <property type="project" value="UniProtKB-KW"/>
</dbReference>
<keyword evidence="3" id="KW-0238">DNA-binding</keyword>
<dbReference type="InterPro" id="IPR039218">
    <property type="entry name" value="REM_fam"/>
</dbReference>
<keyword evidence="4" id="KW-0804">Transcription</keyword>
<accession>A0A8T0QKE4</accession>
<dbReference type="PANTHER" id="PTHR31674:SF86">
    <property type="entry name" value="B3 DOMAIN-CONTAINING PROTEIN OS04G0347400-RELATED"/>
    <property type="match status" value="1"/>
</dbReference>
<comment type="subcellular location">
    <subcellularLocation>
        <location evidence="1">Nucleus</location>
    </subcellularLocation>
</comment>
<dbReference type="PROSITE" id="PS50863">
    <property type="entry name" value="B3"/>
    <property type="match status" value="1"/>
</dbReference>
<dbReference type="SMART" id="SM01019">
    <property type="entry name" value="B3"/>
    <property type="match status" value="1"/>
</dbReference>
<organism evidence="7 8">
    <name type="scientific">Panicum virgatum</name>
    <name type="common">Blackwell switchgrass</name>
    <dbReference type="NCBI Taxonomy" id="38727"/>
    <lineage>
        <taxon>Eukaryota</taxon>
        <taxon>Viridiplantae</taxon>
        <taxon>Streptophyta</taxon>
        <taxon>Embryophyta</taxon>
        <taxon>Tracheophyta</taxon>
        <taxon>Spermatophyta</taxon>
        <taxon>Magnoliopsida</taxon>
        <taxon>Liliopsida</taxon>
        <taxon>Poales</taxon>
        <taxon>Poaceae</taxon>
        <taxon>PACMAD clade</taxon>
        <taxon>Panicoideae</taxon>
        <taxon>Panicodae</taxon>
        <taxon>Paniceae</taxon>
        <taxon>Panicinae</taxon>
        <taxon>Panicum</taxon>
        <taxon>Panicum sect. Hiantes</taxon>
    </lineage>
</organism>
<reference evidence="7" key="1">
    <citation type="submission" date="2020-05" db="EMBL/GenBank/DDBJ databases">
        <title>WGS assembly of Panicum virgatum.</title>
        <authorList>
            <person name="Lovell J.T."/>
            <person name="Jenkins J."/>
            <person name="Shu S."/>
            <person name="Juenger T.E."/>
            <person name="Schmutz J."/>
        </authorList>
    </citation>
    <scope>NUCLEOTIDE SEQUENCE</scope>
    <source>
        <strain evidence="7">AP13</strain>
    </source>
</reference>
<dbReference type="PANTHER" id="PTHR31674">
    <property type="entry name" value="B3 DOMAIN-CONTAINING PROTEIN REM-LIKE 3-RELATED"/>
    <property type="match status" value="1"/>
</dbReference>
<proteinExistence type="predicted"/>
<dbReference type="EMBL" id="CM029049">
    <property type="protein sequence ID" value="KAG2571296.1"/>
    <property type="molecule type" value="Genomic_DNA"/>
</dbReference>